<feature type="region of interest" description="Disordered" evidence="1">
    <location>
        <begin position="138"/>
        <end position="159"/>
    </location>
</feature>
<keyword evidence="3" id="KW-1185">Reference proteome</keyword>
<organism evidence="2 3">
    <name type="scientific">Gregarina niphandrodes</name>
    <name type="common">Septate eugregarine</name>
    <dbReference type="NCBI Taxonomy" id="110365"/>
    <lineage>
        <taxon>Eukaryota</taxon>
        <taxon>Sar</taxon>
        <taxon>Alveolata</taxon>
        <taxon>Apicomplexa</taxon>
        <taxon>Conoidasida</taxon>
        <taxon>Gregarinasina</taxon>
        <taxon>Eugregarinorida</taxon>
        <taxon>Gregarinidae</taxon>
        <taxon>Gregarina</taxon>
    </lineage>
</organism>
<comment type="caution">
    <text evidence="2">The sequence shown here is derived from an EMBL/GenBank/DDBJ whole genome shotgun (WGS) entry which is preliminary data.</text>
</comment>
<feature type="compositionally biased region" description="Polar residues" evidence="1">
    <location>
        <begin position="139"/>
        <end position="159"/>
    </location>
</feature>
<dbReference type="VEuPathDB" id="CryptoDB:GNI_077710"/>
<name>A0A023B6Q0_GRENI</name>
<reference evidence="2" key="1">
    <citation type="submission" date="2013-12" db="EMBL/GenBank/DDBJ databases">
        <authorList>
            <person name="Omoto C.K."/>
            <person name="Sibley D."/>
            <person name="Venepally P."/>
            <person name="Hadjithomas M."/>
            <person name="Karamycheva S."/>
            <person name="Brunk B."/>
            <person name="Roos D."/>
            <person name="Caler E."/>
            <person name="Lorenzi H."/>
        </authorList>
    </citation>
    <scope>NUCLEOTIDE SEQUENCE</scope>
</reference>
<gene>
    <name evidence="2" type="ORF">GNI_077710</name>
</gene>
<feature type="compositionally biased region" description="Low complexity" evidence="1">
    <location>
        <begin position="16"/>
        <end position="28"/>
    </location>
</feature>
<evidence type="ECO:0000256" key="1">
    <source>
        <dbReference type="SAM" id="MobiDB-lite"/>
    </source>
</evidence>
<protein>
    <submittedName>
        <fullName evidence="2">Uncharacterized protein</fullName>
    </submittedName>
</protein>
<sequence length="334" mass="34473">MMHQSPLALAQQNYRSSGSSQPVQVPPSYGLAAATSAASTNPLAPSRSVDVPTYSAAAPIYNAAAPTYSGPAPTYSGPAPSYSGPAPTYSAAAPTLTGTTPTLPGTVPTYSGTVPTYSGTVPTYSAQPAPTNYAPAYTSPGTSCSPPVQQQSSGLPAQPSKTMGVSLGQLQTAGSRSIPAAGYSSTTVYQHPNDSYEPDKTIKKSSNVVSHNVVVPPSNTIATGTVGSMLPHQKPYAFTTVTYAKQPNGTSSLLNESYAAKYASAQESGLTETYGGRGHRTRFVRKQRGMCGGLNEAMGGTYDSNGGFCGLFNFGCCDRGQRVPVDIEYSPDAF</sequence>
<feature type="region of interest" description="Disordered" evidence="1">
    <location>
        <begin position="1"/>
        <end position="48"/>
    </location>
</feature>
<proteinExistence type="predicted"/>
<dbReference type="AlphaFoldDB" id="A0A023B6Q0"/>
<evidence type="ECO:0000313" key="2">
    <source>
        <dbReference type="EMBL" id="EZG66682.1"/>
    </source>
</evidence>
<evidence type="ECO:0000313" key="3">
    <source>
        <dbReference type="Proteomes" id="UP000019763"/>
    </source>
</evidence>
<dbReference type="Proteomes" id="UP000019763">
    <property type="component" value="Unassembled WGS sequence"/>
</dbReference>
<accession>A0A023B6Q0</accession>
<dbReference type="EMBL" id="AFNH02000583">
    <property type="protein sequence ID" value="EZG66682.1"/>
    <property type="molecule type" value="Genomic_DNA"/>
</dbReference>
<dbReference type="GeneID" id="22912820"/>
<dbReference type="RefSeq" id="XP_011130533.1">
    <property type="nucleotide sequence ID" value="XM_011132231.1"/>
</dbReference>